<dbReference type="InterPro" id="IPR006059">
    <property type="entry name" value="SBP"/>
</dbReference>
<sequence length="369" mass="41188">MLKKIILTTITFFFSLGMASNSIADGHINWSEVEKKAKEEGQVYWFNWYLEEPLQNFAKRFEDEYGIKVTVPAGENQTNLDKVIAEKDRAKGDVDVLSIGFNKVPDLPMDALFIKLVDAIPTDENRTPEIAGIDGLGYAYAFWGNQSGIAYDPEHVAEADLPQTPAEFQDFWNANPGKFGYNFENGGSGPSFFLNVIKNLTDVDFDNGEVTDEKIAQVASSYDFFNNGSENYIITGGNADSIQRISDREIWMAPAWEDHLAGLMNRGEVRKEIAYYIPEMGMYGGGNGIVIPKNAPNPNAALFFANWLLSAETQTAFNTEFGTAPLHKLADDSNALIPNSQRAFRTNWAAQPFRGVVEEQFVENVILER</sequence>
<dbReference type="Pfam" id="PF13416">
    <property type="entry name" value="SBP_bac_8"/>
    <property type="match status" value="1"/>
</dbReference>
<dbReference type="PANTHER" id="PTHR42779">
    <property type="entry name" value="PROTEIN YNJB"/>
    <property type="match status" value="1"/>
</dbReference>
<evidence type="ECO:0000313" key="1">
    <source>
        <dbReference type="EMBL" id="SVA35852.1"/>
    </source>
</evidence>
<evidence type="ECO:0008006" key="2">
    <source>
        <dbReference type="Google" id="ProtNLM"/>
    </source>
</evidence>
<dbReference type="SUPFAM" id="SSF53850">
    <property type="entry name" value="Periplasmic binding protein-like II"/>
    <property type="match status" value="1"/>
</dbReference>
<accession>A0A381V652</accession>
<dbReference type="PANTHER" id="PTHR42779:SF1">
    <property type="entry name" value="PROTEIN YNJB"/>
    <property type="match status" value="1"/>
</dbReference>
<dbReference type="EMBL" id="UINC01007960">
    <property type="protein sequence ID" value="SVA35852.1"/>
    <property type="molecule type" value="Genomic_DNA"/>
</dbReference>
<protein>
    <recommendedName>
        <fullName evidence="2">ABC transporter substrate-binding protein</fullName>
    </recommendedName>
</protein>
<organism evidence="1">
    <name type="scientific">marine metagenome</name>
    <dbReference type="NCBI Taxonomy" id="408172"/>
    <lineage>
        <taxon>unclassified sequences</taxon>
        <taxon>metagenomes</taxon>
        <taxon>ecological metagenomes</taxon>
    </lineage>
</organism>
<dbReference type="Gene3D" id="3.40.190.10">
    <property type="entry name" value="Periplasmic binding protein-like II"/>
    <property type="match status" value="2"/>
</dbReference>
<proteinExistence type="predicted"/>
<name>A0A381V652_9ZZZZ</name>
<reference evidence="1" key="1">
    <citation type="submission" date="2018-05" db="EMBL/GenBank/DDBJ databases">
        <authorList>
            <person name="Lanie J.A."/>
            <person name="Ng W.-L."/>
            <person name="Kazmierczak K.M."/>
            <person name="Andrzejewski T.M."/>
            <person name="Davidsen T.M."/>
            <person name="Wayne K.J."/>
            <person name="Tettelin H."/>
            <person name="Glass J.I."/>
            <person name="Rusch D."/>
            <person name="Podicherti R."/>
            <person name="Tsui H.-C.T."/>
            <person name="Winkler M.E."/>
        </authorList>
    </citation>
    <scope>NUCLEOTIDE SEQUENCE</scope>
</reference>
<gene>
    <name evidence="1" type="ORF">METZ01_LOCUS88706</name>
</gene>
<dbReference type="AlphaFoldDB" id="A0A381V652"/>